<proteinExistence type="predicted"/>
<keyword evidence="2" id="KW-1185">Reference proteome</keyword>
<organism evidence="1 2">
    <name type="scientific">Synaphobranchus kaupii</name>
    <name type="common">Kaup's arrowtooth eel</name>
    <dbReference type="NCBI Taxonomy" id="118154"/>
    <lineage>
        <taxon>Eukaryota</taxon>
        <taxon>Metazoa</taxon>
        <taxon>Chordata</taxon>
        <taxon>Craniata</taxon>
        <taxon>Vertebrata</taxon>
        <taxon>Euteleostomi</taxon>
        <taxon>Actinopterygii</taxon>
        <taxon>Neopterygii</taxon>
        <taxon>Teleostei</taxon>
        <taxon>Anguilliformes</taxon>
        <taxon>Synaphobranchidae</taxon>
        <taxon>Synaphobranchus</taxon>
    </lineage>
</organism>
<name>A0A9Q1IPW7_SYNKA</name>
<evidence type="ECO:0008006" key="3">
    <source>
        <dbReference type="Google" id="ProtNLM"/>
    </source>
</evidence>
<dbReference type="EMBL" id="JAINUF010000010">
    <property type="protein sequence ID" value="KAJ8347806.1"/>
    <property type="molecule type" value="Genomic_DNA"/>
</dbReference>
<evidence type="ECO:0000313" key="2">
    <source>
        <dbReference type="Proteomes" id="UP001152622"/>
    </source>
</evidence>
<sequence length="145" mass="16151">MLFWSSPCVHSENIMCIKCVQAPSLHLPHHWSAGAQRLAHNRQATPLPLRQKRDCSLSFTADQVRWELGSLLPGKVAGPDGVSPSVLKTCASQLQGVFQLIFNMSMRLERVPELCKTYCLVPVLKKGNSSAPNDYRPLWPSPRTS</sequence>
<comment type="caution">
    <text evidence="1">The sequence shown here is derived from an EMBL/GenBank/DDBJ whole genome shotgun (WGS) entry which is preliminary data.</text>
</comment>
<protein>
    <recommendedName>
        <fullName evidence="3">Reverse transcriptase</fullName>
    </recommendedName>
</protein>
<dbReference type="PANTHER" id="PTHR47510">
    <property type="entry name" value="REVERSE TRANSCRIPTASE DOMAIN-CONTAINING PROTEIN"/>
    <property type="match status" value="1"/>
</dbReference>
<dbReference type="OrthoDB" id="411173at2759"/>
<accession>A0A9Q1IPW7</accession>
<dbReference type="AlphaFoldDB" id="A0A9Q1IPW7"/>
<dbReference type="Proteomes" id="UP001152622">
    <property type="component" value="Chromosome 10"/>
</dbReference>
<gene>
    <name evidence="1" type="ORF">SKAU_G00263950</name>
</gene>
<dbReference type="PANTHER" id="PTHR47510:SF3">
    <property type="entry name" value="ENDO_EXONUCLEASE_PHOSPHATASE DOMAIN-CONTAINING PROTEIN"/>
    <property type="match status" value="1"/>
</dbReference>
<reference evidence="1" key="1">
    <citation type="journal article" date="2023" name="Science">
        <title>Genome structures resolve the early diversification of teleost fishes.</title>
        <authorList>
            <person name="Parey E."/>
            <person name="Louis A."/>
            <person name="Montfort J."/>
            <person name="Bouchez O."/>
            <person name="Roques C."/>
            <person name="Iampietro C."/>
            <person name="Lluch J."/>
            <person name="Castinel A."/>
            <person name="Donnadieu C."/>
            <person name="Desvignes T."/>
            <person name="Floi Bucao C."/>
            <person name="Jouanno E."/>
            <person name="Wen M."/>
            <person name="Mejri S."/>
            <person name="Dirks R."/>
            <person name="Jansen H."/>
            <person name="Henkel C."/>
            <person name="Chen W.J."/>
            <person name="Zahm M."/>
            <person name="Cabau C."/>
            <person name="Klopp C."/>
            <person name="Thompson A.W."/>
            <person name="Robinson-Rechavi M."/>
            <person name="Braasch I."/>
            <person name="Lecointre G."/>
            <person name="Bobe J."/>
            <person name="Postlethwait J.H."/>
            <person name="Berthelot C."/>
            <person name="Roest Crollius H."/>
            <person name="Guiguen Y."/>
        </authorList>
    </citation>
    <scope>NUCLEOTIDE SEQUENCE</scope>
    <source>
        <strain evidence="1">WJC10195</strain>
    </source>
</reference>
<evidence type="ECO:0000313" key="1">
    <source>
        <dbReference type="EMBL" id="KAJ8347806.1"/>
    </source>
</evidence>